<dbReference type="OrthoDB" id="9814832at2"/>
<keyword evidence="3" id="KW-1185">Reference proteome</keyword>
<name>A0A4R1K8A7_9BACT</name>
<sequence>MTVYKISRKLVYGMIFLFVSSLFFSYSFLVKDTSGGASAICAVVTVFLLYNLVSMLVSRFSVEDGELRLKNLMGDKSIRLSDLEEIGIVNLRWRVILILSDPNKFVFISSLYGNFEDFLNMLKDSVPESVKPSLDKITPKTVRNKKMFLVALMAAGSLFFIGSGLYNLLYR</sequence>
<evidence type="ECO:0000313" key="2">
    <source>
        <dbReference type="EMBL" id="TCK60542.1"/>
    </source>
</evidence>
<organism evidence="2 3">
    <name type="scientific">Seleniivibrio woodruffii</name>
    <dbReference type="NCBI Taxonomy" id="1078050"/>
    <lineage>
        <taxon>Bacteria</taxon>
        <taxon>Pseudomonadati</taxon>
        <taxon>Deferribacterota</taxon>
        <taxon>Deferribacteres</taxon>
        <taxon>Deferribacterales</taxon>
        <taxon>Geovibrionaceae</taxon>
        <taxon>Seleniivibrio</taxon>
    </lineage>
</organism>
<dbReference type="EMBL" id="SMGG01000004">
    <property type="protein sequence ID" value="TCK60542.1"/>
    <property type="molecule type" value="Genomic_DNA"/>
</dbReference>
<dbReference type="Proteomes" id="UP000294614">
    <property type="component" value="Unassembled WGS sequence"/>
</dbReference>
<evidence type="ECO:0000313" key="3">
    <source>
        <dbReference type="Proteomes" id="UP000294614"/>
    </source>
</evidence>
<proteinExistence type="predicted"/>
<dbReference type="RefSeq" id="WP_132873334.1">
    <property type="nucleotide sequence ID" value="NZ_JAJUHT010000012.1"/>
</dbReference>
<reference evidence="2 3" key="1">
    <citation type="submission" date="2019-03" db="EMBL/GenBank/DDBJ databases">
        <title>Genomic Encyclopedia of Type Strains, Phase IV (KMG-IV): sequencing the most valuable type-strain genomes for metagenomic binning, comparative biology and taxonomic classification.</title>
        <authorList>
            <person name="Goeker M."/>
        </authorList>
    </citation>
    <scope>NUCLEOTIDE SEQUENCE [LARGE SCALE GENOMIC DNA]</scope>
    <source>
        <strain evidence="2 3">DSM 24984</strain>
    </source>
</reference>
<evidence type="ECO:0008006" key="4">
    <source>
        <dbReference type="Google" id="ProtNLM"/>
    </source>
</evidence>
<feature type="transmembrane region" description="Helical" evidence="1">
    <location>
        <begin position="35"/>
        <end position="53"/>
    </location>
</feature>
<comment type="caution">
    <text evidence="2">The sequence shown here is derived from an EMBL/GenBank/DDBJ whole genome shotgun (WGS) entry which is preliminary data.</text>
</comment>
<evidence type="ECO:0000256" key="1">
    <source>
        <dbReference type="SAM" id="Phobius"/>
    </source>
</evidence>
<feature type="transmembrane region" description="Helical" evidence="1">
    <location>
        <begin position="147"/>
        <end position="169"/>
    </location>
</feature>
<keyword evidence="1" id="KW-1133">Transmembrane helix</keyword>
<protein>
    <recommendedName>
        <fullName evidence="4">PH (Pleckstrin Homology) domain-containing protein</fullName>
    </recommendedName>
</protein>
<feature type="transmembrane region" description="Helical" evidence="1">
    <location>
        <begin position="12"/>
        <end position="29"/>
    </location>
</feature>
<keyword evidence="1" id="KW-0472">Membrane</keyword>
<keyword evidence="1" id="KW-0812">Transmembrane</keyword>
<gene>
    <name evidence="2" type="ORF">C8D98_1419</name>
</gene>
<accession>A0A4R1K8A7</accession>
<dbReference type="AlphaFoldDB" id="A0A4R1K8A7"/>